<dbReference type="Proteomes" id="UP000821598">
    <property type="component" value="Unassembled WGS sequence"/>
</dbReference>
<reference evidence="1 2" key="1">
    <citation type="submission" date="2019-08" db="EMBL/GenBank/DDBJ databases">
        <title>Paraburkholderia simonii sp. nov. and P. youngii sp. nov. Brazilian and Mexican Mimosa-associated rhizobia.</title>
        <authorList>
            <person name="Mavima L."/>
            <person name="Beukes C.W."/>
            <person name="Palmer M."/>
            <person name="De Meyer S.E."/>
            <person name="James E.K."/>
            <person name="Maluk M."/>
            <person name="Avontuur J.R."/>
            <person name="Chan W.Y."/>
            <person name="Venter S.N."/>
            <person name="Steenkamp E.T."/>
        </authorList>
    </citation>
    <scope>NUCLEOTIDE SEQUENCE [LARGE SCALE GENOMIC DNA]</scope>
    <source>
        <strain evidence="1 2">JPY454</strain>
    </source>
</reference>
<gene>
    <name evidence="1" type="ORF">FSB64_37625</name>
</gene>
<dbReference type="EMBL" id="VOMC01000074">
    <property type="protein sequence ID" value="NVI09296.1"/>
    <property type="molecule type" value="Genomic_DNA"/>
</dbReference>
<accession>A0ABX2NXN5</accession>
<comment type="caution">
    <text evidence="1">The sequence shown here is derived from an EMBL/GenBank/DDBJ whole genome shotgun (WGS) entry which is preliminary data.</text>
</comment>
<evidence type="ECO:0000313" key="1">
    <source>
        <dbReference type="EMBL" id="NVI09296.1"/>
    </source>
</evidence>
<protein>
    <submittedName>
        <fullName evidence="1">Uncharacterized protein</fullName>
    </submittedName>
</protein>
<name>A0ABX2NXN5_9BURK</name>
<keyword evidence="2" id="KW-1185">Reference proteome</keyword>
<evidence type="ECO:0000313" key="2">
    <source>
        <dbReference type="Proteomes" id="UP000821598"/>
    </source>
</evidence>
<organism evidence="1 2">
    <name type="scientific">Paraburkholderia youngii</name>
    <dbReference type="NCBI Taxonomy" id="2782701"/>
    <lineage>
        <taxon>Bacteria</taxon>
        <taxon>Pseudomonadati</taxon>
        <taxon>Pseudomonadota</taxon>
        <taxon>Betaproteobacteria</taxon>
        <taxon>Burkholderiales</taxon>
        <taxon>Burkholderiaceae</taxon>
        <taxon>Paraburkholderia</taxon>
    </lineage>
</organism>
<sequence length="129" mass="14615">MSFSLRSVLIRLMGTAGIGHCALSLTGASLLRSEFDVLGQKLYLSSVLDLYNGEIMAYQMNTRPLFELARGALSSRLNRFGAIRPASARHERYFFTRTGDFSFSYTIRRRTVLRVTLWPASRIASAMRR</sequence>
<proteinExistence type="predicted"/>